<comment type="similarity">
    <text evidence="14">Belongs to the MurCDEF family.</text>
</comment>
<evidence type="ECO:0000256" key="6">
    <source>
        <dbReference type="ARBA" id="ARBA00022618"/>
    </source>
</evidence>
<evidence type="ECO:0000256" key="14">
    <source>
        <dbReference type="HAMAP-Rule" id="MF_00046"/>
    </source>
</evidence>
<evidence type="ECO:0000256" key="5">
    <source>
        <dbReference type="ARBA" id="ARBA00022598"/>
    </source>
</evidence>
<dbReference type="HAMAP" id="MF_00046">
    <property type="entry name" value="MurC"/>
    <property type="match status" value="1"/>
</dbReference>
<dbReference type="GO" id="GO:0005737">
    <property type="term" value="C:cytoplasm"/>
    <property type="evidence" value="ECO:0007669"/>
    <property type="project" value="UniProtKB-SubCell"/>
</dbReference>
<dbReference type="SUPFAM" id="SSF51984">
    <property type="entry name" value="MurCD N-terminal domain"/>
    <property type="match status" value="1"/>
</dbReference>
<evidence type="ECO:0000256" key="7">
    <source>
        <dbReference type="ARBA" id="ARBA00022741"/>
    </source>
</evidence>
<name>A0A840UE04_9FIRM</name>
<dbReference type="Pfam" id="PF01225">
    <property type="entry name" value="Mur_ligase"/>
    <property type="match status" value="1"/>
</dbReference>
<evidence type="ECO:0000256" key="1">
    <source>
        <dbReference type="ARBA" id="ARBA00004496"/>
    </source>
</evidence>
<dbReference type="InterPro" id="IPR000713">
    <property type="entry name" value="Mur_ligase_N"/>
</dbReference>
<comment type="caution">
    <text evidence="18">The sequence shown here is derived from an EMBL/GenBank/DDBJ whole genome shotgun (WGS) entry which is preliminary data.</text>
</comment>
<evidence type="ECO:0000256" key="10">
    <source>
        <dbReference type="ARBA" id="ARBA00022984"/>
    </source>
</evidence>
<comment type="pathway">
    <text evidence="2 14">Cell wall biogenesis; peptidoglycan biosynthesis.</text>
</comment>
<comment type="function">
    <text evidence="14">Cell wall formation.</text>
</comment>
<keyword evidence="8 14" id="KW-0067">ATP-binding</keyword>
<dbReference type="SUPFAM" id="SSF53244">
    <property type="entry name" value="MurD-like peptide ligases, peptide-binding domain"/>
    <property type="match status" value="1"/>
</dbReference>
<protein>
    <recommendedName>
        <fullName evidence="3 14">UDP-N-acetylmuramate--L-alanine ligase</fullName>
        <ecNumber evidence="3 14">6.3.2.8</ecNumber>
    </recommendedName>
    <alternativeName>
        <fullName evidence="14">UDP-N-acetylmuramoyl-L-alanine synthetase</fullName>
    </alternativeName>
</protein>
<dbReference type="Gene3D" id="3.40.1190.10">
    <property type="entry name" value="Mur-like, catalytic domain"/>
    <property type="match status" value="1"/>
</dbReference>
<feature type="domain" description="Mur ligase C-terminal" evidence="16">
    <location>
        <begin position="311"/>
        <end position="440"/>
    </location>
</feature>
<dbReference type="EC" id="6.3.2.8" evidence="3 14"/>
<dbReference type="Gene3D" id="3.90.190.20">
    <property type="entry name" value="Mur ligase, C-terminal domain"/>
    <property type="match status" value="1"/>
</dbReference>
<dbReference type="AlphaFoldDB" id="A0A840UE04"/>
<dbReference type="SUPFAM" id="SSF53623">
    <property type="entry name" value="MurD-like peptide ligases, catalytic domain"/>
    <property type="match status" value="1"/>
</dbReference>
<dbReference type="Pfam" id="PF02875">
    <property type="entry name" value="Mur_ligase_C"/>
    <property type="match status" value="1"/>
</dbReference>
<keyword evidence="4 14" id="KW-0963">Cytoplasm</keyword>
<evidence type="ECO:0000259" key="16">
    <source>
        <dbReference type="Pfam" id="PF02875"/>
    </source>
</evidence>
<feature type="domain" description="Mur ligase central" evidence="17">
    <location>
        <begin position="110"/>
        <end position="288"/>
    </location>
</feature>
<dbReference type="UniPathway" id="UPA00219"/>
<dbReference type="InterPro" id="IPR050061">
    <property type="entry name" value="MurCDEF_pg_biosynth"/>
</dbReference>
<comment type="subcellular location">
    <subcellularLocation>
        <location evidence="1 14">Cytoplasm</location>
    </subcellularLocation>
</comment>
<sequence>MLKDIKKLHFIGIGGVGMSAIAEVLLEKGYKISGSDLNESDIVKNLAAKGAVIYKGHAADNITDCDAVVISSAINDDNPEIVAAKGKDIKIYHRSDMLAALLNSAQGIAVAGSHGKTTTSSMLSVVLDNAGVDPTVIIGGVVDYFKGNAQLGQSDYIIAEADESDGSFLKFNPYVSVITNIEDDHMDHYGSMENIMAAFNEFVGNTADAGATVICFDHENARKIANNTQKTIISYGIDNEADYKAQDINMSKHKTSFTVTYKGDVLGSIELNMPGRHNILNALATIGVCRFLAVPFAKIAAGFKLFNGANRRFQTKKRTENYWIVDDYAHHPTEIKTTIEAAKQTLPKRLICIFQPHRYSRTQLLAQEFGLCFAKADVLVLTDIYSAGEKPIPGITGKIIYDEVEKTGKKAVYIKNMDEIAKYVETIVEPGDLIVTMGAGNIFRCGEELAQDLV</sequence>
<evidence type="ECO:0000313" key="19">
    <source>
        <dbReference type="Proteomes" id="UP000559117"/>
    </source>
</evidence>
<dbReference type="EMBL" id="JACHFH010000010">
    <property type="protein sequence ID" value="MBB5335951.1"/>
    <property type="molecule type" value="Genomic_DNA"/>
</dbReference>
<keyword evidence="5 14" id="KW-0436">Ligase</keyword>
<keyword evidence="6 14" id="KW-0132">Cell division</keyword>
<evidence type="ECO:0000259" key="17">
    <source>
        <dbReference type="Pfam" id="PF08245"/>
    </source>
</evidence>
<feature type="domain" description="Mur ligase N-terminal catalytic" evidence="15">
    <location>
        <begin position="8"/>
        <end position="104"/>
    </location>
</feature>
<keyword evidence="19" id="KW-1185">Reference proteome</keyword>
<dbReference type="InterPro" id="IPR013221">
    <property type="entry name" value="Mur_ligase_cen"/>
</dbReference>
<evidence type="ECO:0000256" key="3">
    <source>
        <dbReference type="ARBA" id="ARBA00012211"/>
    </source>
</evidence>
<dbReference type="InterPro" id="IPR004101">
    <property type="entry name" value="Mur_ligase_C"/>
</dbReference>
<keyword evidence="12 14" id="KW-0961">Cell wall biogenesis/degradation</keyword>
<dbReference type="PANTHER" id="PTHR43445:SF3">
    <property type="entry name" value="UDP-N-ACETYLMURAMATE--L-ALANINE LIGASE"/>
    <property type="match status" value="1"/>
</dbReference>
<dbReference type="InterPro" id="IPR036615">
    <property type="entry name" value="Mur_ligase_C_dom_sf"/>
</dbReference>
<evidence type="ECO:0000256" key="12">
    <source>
        <dbReference type="ARBA" id="ARBA00023316"/>
    </source>
</evidence>
<dbReference type="InterPro" id="IPR036565">
    <property type="entry name" value="Mur-like_cat_sf"/>
</dbReference>
<dbReference type="RefSeq" id="WP_183860429.1">
    <property type="nucleotide sequence ID" value="NZ_JACHFH010000010.1"/>
</dbReference>
<keyword evidence="11 14" id="KW-0131">Cell cycle</keyword>
<dbReference type="GO" id="GO:0051301">
    <property type="term" value="P:cell division"/>
    <property type="evidence" value="ECO:0007669"/>
    <property type="project" value="UniProtKB-KW"/>
</dbReference>
<dbReference type="Gene3D" id="3.40.50.720">
    <property type="entry name" value="NAD(P)-binding Rossmann-like Domain"/>
    <property type="match status" value="1"/>
</dbReference>
<accession>A0A840UE04</accession>
<evidence type="ECO:0000256" key="11">
    <source>
        <dbReference type="ARBA" id="ARBA00023306"/>
    </source>
</evidence>
<evidence type="ECO:0000256" key="9">
    <source>
        <dbReference type="ARBA" id="ARBA00022960"/>
    </source>
</evidence>
<dbReference type="GO" id="GO:0008763">
    <property type="term" value="F:UDP-N-acetylmuramate-L-alanine ligase activity"/>
    <property type="evidence" value="ECO:0007669"/>
    <property type="project" value="UniProtKB-UniRule"/>
</dbReference>
<dbReference type="GO" id="GO:0008360">
    <property type="term" value="P:regulation of cell shape"/>
    <property type="evidence" value="ECO:0007669"/>
    <property type="project" value="UniProtKB-KW"/>
</dbReference>
<dbReference type="PANTHER" id="PTHR43445">
    <property type="entry name" value="UDP-N-ACETYLMURAMATE--L-ALANINE LIGASE-RELATED"/>
    <property type="match status" value="1"/>
</dbReference>
<comment type="catalytic activity">
    <reaction evidence="13 14">
        <text>UDP-N-acetyl-alpha-D-muramate + L-alanine + ATP = UDP-N-acetyl-alpha-D-muramoyl-L-alanine + ADP + phosphate + H(+)</text>
        <dbReference type="Rhea" id="RHEA:23372"/>
        <dbReference type="ChEBI" id="CHEBI:15378"/>
        <dbReference type="ChEBI" id="CHEBI:30616"/>
        <dbReference type="ChEBI" id="CHEBI:43474"/>
        <dbReference type="ChEBI" id="CHEBI:57972"/>
        <dbReference type="ChEBI" id="CHEBI:70757"/>
        <dbReference type="ChEBI" id="CHEBI:83898"/>
        <dbReference type="ChEBI" id="CHEBI:456216"/>
        <dbReference type="EC" id="6.3.2.8"/>
    </reaction>
</comment>
<feature type="binding site" evidence="14">
    <location>
        <begin position="112"/>
        <end position="118"/>
    </location>
    <ligand>
        <name>ATP</name>
        <dbReference type="ChEBI" id="CHEBI:30616"/>
    </ligand>
</feature>
<evidence type="ECO:0000259" key="15">
    <source>
        <dbReference type="Pfam" id="PF01225"/>
    </source>
</evidence>
<evidence type="ECO:0000313" key="18">
    <source>
        <dbReference type="EMBL" id="MBB5335951.1"/>
    </source>
</evidence>
<reference evidence="18 19" key="1">
    <citation type="submission" date="2020-08" db="EMBL/GenBank/DDBJ databases">
        <title>Genomic Encyclopedia of Type Strains, Phase IV (KMG-IV): sequencing the most valuable type-strain genomes for metagenomic binning, comparative biology and taxonomic classification.</title>
        <authorList>
            <person name="Goeker M."/>
        </authorList>
    </citation>
    <scope>NUCLEOTIDE SEQUENCE [LARGE SCALE GENOMIC DNA]</scope>
    <source>
        <strain evidence="18 19">DSM 24661</strain>
    </source>
</reference>
<dbReference type="GO" id="GO:0005524">
    <property type="term" value="F:ATP binding"/>
    <property type="evidence" value="ECO:0007669"/>
    <property type="project" value="UniProtKB-UniRule"/>
</dbReference>
<evidence type="ECO:0000256" key="4">
    <source>
        <dbReference type="ARBA" id="ARBA00022490"/>
    </source>
</evidence>
<dbReference type="Pfam" id="PF08245">
    <property type="entry name" value="Mur_ligase_M"/>
    <property type="match status" value="1"/>
</dbReference>
<evidence type="ECO:0000256" key="8">
    <source>
        <dbReference type="ARBA" id="ARBA00022840"/>
    </source>
</evidence>
<dbReference type="GO" id="GO:0009252">
    <property type="term" value="P:peptidoglycan biosynthetic process"/>
    <property type="evidence" value="ECO:0007669"/>
    <property type="project" value="UniProtKB-UniRule"/>
</dbReference>
<dbReference type="GO" id="GO:0071555">
    <property type="term" value="P:cell wall organization"/>
    <property type="evidence" value="ECO:0007669"/>
    <property type="project" value="UniProtKB-KW"/>
</dbReference>
<evidence type="ECO:0000256" key="2">
    <source>
        <dbReference type="ARBA" id="ARBA00004752"/>
    </source>
</evidence>
<keyword evidence="10 14" id="KW-0573">Peptidoglycan synthesis</keyword>
<dbReference type="Proteomes" id="UP000559117">
    <property type="component" value="Unassembled WGS sequence"/>
</dbReference>
<keyword evidence="7 14" id="KW-0547">Nucleotide-binding</keyword>
<keyword evidence="9 14" id="KW-0133">Cell shape</keyword>
<dbReference type="InterPro" id="IPR005758">
    <property type="entry name" value="UDP-N-AcMur_Ala_ligase_MurC"/>
</dbReference>
<gene>
    <name evidence="14" type="primary">murC</name>
    <name evidence="18" type="ORF">HNR32_001095</name>
</gene>
<dbReference type="NCBIfam" id="TIGR01082">
    <property type="entry name" value="murC"/>
    <property type="match status" value="1"/>
</dbReference>
<organism evidence="18 19">
    <name type="scientific">Pectinatus brassicae</name>
    <dbReference type="NCBI Taxonomy" id="862415"/>
    <lineage>
        <taxon>Bacteria</taxon>
        <taxon>Bacillati</taxon>
        <taxon>Bacillota</taxon>
        <taxon>Negativicutes</taxon>
        <taxon>Selenomonadales</taxon>
        <taxon>Selenomonadaceae</taxon>
        <taxon>Pectinatus</taxon>
    </lineage>
</organism>
<proteinExistence type="inferred from homology"/>
<evidence type="ECO:0000256" key="13">
    <source>
        <dbReference type="ARBA" id="ARBA00047833"/>
    </source>
</evidence>